<proteinExistence type="inferred from homology"/>
<evidence type="ECO:0000256" key="1">
    <source>
        <dbReference type="ARBA" id="ARBA00004052"/>
    </source>
</evidence>
<dbReference type="NCBIfam" id="TIGR01347">
    <property type="entry name" value="sucB"/>
    <property type="match status" value="1"/>
</dbReference>
<dbReference type="InterPro" id="IPR003016">
    <property type="entry name" value="2-oxoA_DH_lipoyl-BS"/>
</dbReference>
<dbReference type="EMBL" id="JACIJC010000003">
    <property type="protein sequence ID" value="MBB5686172.1"/>
    <property type="molecule type" value="Genomic_DNA"/>
</dbReference>
<dbReference type="AlphaFoldDB" id="A0A7W9AIM1"/>
<dbReference type="SUPFAM" id="SSF52777">
    <property type="entry name" value="CoA-dependent acyltransferases"/>
    <property type="match status" value="1"/>
</dbReference>
<dbReference type="GO" id="GO:0033512">
    <property type="term" value="P:L-lysine catabolic process to acetyl-CoA via saccharopine"/>
    <property type="evidence" value="ECO:0007669"/>
    <property type="project" value="UniProtKB-UniRule"/>
</dbReference>
<dbReference type="CDD" id="cd06849">
    <property type="entry name" value="lipoyl_domain"/>
    <property type="match status" value="1"/>
</dbReference>
<dbReference type="Gene3D" id="2.40.50.100">
    <property type="match status" value="1"/>
</dbReference>
<comment type="cofactor">
    <cofactor evidence="12">
        <name>(R)-lipoate</name>
        <dbReference type="ChEBI" id="CHEBI:83088"/>
    </cofactor>
    <text evidence="12">Binds 1 lipoyl cofactor covalently.</text>
</comment>
<evidence type="ECO:0000256" key="6">
    <source>
        <dbReference type="ARBA" id="ARBA00019511"/>
    </source>
</evidence>
<comment type="subunit">
    <text evidence="4">Forms a 24-polypeptide structural core with octahedral symmetry. Part of the 2-oxoglutarate dehydrogenase (OGDH) complex composed of E1 (2-oxoglutarate dehydrogenase), E2 (dihydrolipoamide succinyltransferase) and E3 (dihydrolipoamide dehydrogenase); the complex contains multiple copies of the three enzymatic components (E1, E2 and E3).</text>
</comment>
<feature type="domain" description="Peripheral subunit-binding (PSBD)" evidence="15">
    <location>
        <begin position="125"/>
        <end position="162"/>
    </location>
</feature>
<dbReference type="InterPro" id="IPR006255">
    <property type="entry name" value="SucB"/>
</dbReference>
<dbReference type="InterPro" id="IPR023213">
    <property type="entry name" value="CAT-like_dom_sf"/>
</dbReference>
<keyword evidence="7 12" id="KW-0816">Tricarboxylic acid cycle</keyword>
<evidence type="ECO:0000256" key="11">
    <source>
        <dbReference type="ARBA" id="ARBA00052761"/>
    </source>
</evidence>
<dbReference type="PROSITE" id="PS00189">
    <property type="entry name" value="LIPOYL"/>
    <property type="match status" value="1"/>
</dbReference>
<dbReference type="GO" id="GO:0045252">
    <property type="term" value="C:oxoglutarate dehydrogenase complex"/>
    <property type="evidence" value="ECO:0007669"/>
    <property type="project" value="UniProtKB-UniRule"/>
</dbReference>
<comment type="pathway">
    <text evidence="2 12">Amino-acid degradation; L-lysine degradation via saccharopine pathway; glutaryl-CoA from L-lysine: step 6/6.</text>
</comment>
<keyword evidence="9 12" id="KW-0450">Lipoyl</keyword>
<organism evidence="16 17">
    <name type="scientific">Sphingobium boeckii</name>
    <dbReference type="NCBI Taxonomy" id="1082345"/>
    <lineage>
        <taxon>Bacteria</taxon>
        <taxon>Pseudomonadati</taxon>
        <taxon>Pseudomonadota</taxon>
        <taxon>Alphaproteobacteria</taxon>
        <taxon>Sphingomonadales</taxon>
        <taxon>Sphingomonadaceae</taxon>
        <taxon>Sphingobium</taxon>
    </lineage>
</organism>
<dbReference type="Pfam" id="PF00364">
    <property type="entry name" value="Biotin_lipoyl"/>
    <property type="match status" value="1"/>
</dbReference>
<dbReference type="InterPro" id="IPR050537">
    <property type="entry name" value="2-oxoacid_dehydrogenase"/>
</dbReference>
<dbReference type="InterPro" id="IPR036625">
    <property type="entry name" value="E3-bd_dom_sf"/>
</dbReference>
<dbReference type="InterPro" id="IPR001078">
    <property type="entry name" value="2-oxoacid_DH_actylTfrase"/>
</dbReference>
<dbReference type="Pfam" id="PF00198">
    <property type="entry name" value="2-oxoacid_dh"/>
    <property type="match status" value="1"/>
</dbReference>
<dbReference type="PANTHER" id="PTHR43416:SF5">
    <property type="entry name" value="DIHYDROLIPOYLLYSINE-RESIDUE SUCCINYLTRANSFERASE COMPONENT OF 2-OXOGLUTARATE DEHYDROGENASE COMPLEX, MITOCHONDRIAL"/>
    <property type="match status" value="1"/>
</dbReference>
<dbReference type="Proteomes" id="UP000549617">
    <property type="component" value="Unassembled WGS sequence"/>
</dbReference>
<comment type="catalytic activity">
    <reaction evidence="11 12">
        <text>N(6)-[(R)-dihydrolipoyl]-L-lysyl-[protein] + succinyl-CoA = N(6)-[(R)-S(8)-succinyldihydrolipoyl]-L-lysyl-[protein] + CoA</text>
        <dbReference type="Rhea" id="RHEA:15213"/>
        <dbReference type="Rhea" id="RHEA-COMP:10475"/>
        <dbReference type="Rhea" id="RHEA-COMP:20092"/>
        <dbReference type="ChEBI" id="CHEBI:57287"/>
        <dbReference type="ChEBI" id="CHEBI:57292"/>
        <dbReference type="ChEBI" id="CHEBI:83100"/>
        <dbReference type="ChEBI" id="CHEBI:83120"/>
        <dbReference type="EC" id="2.3.1.61"/>
    </reaction>
</comment>
<feature type="domain" description="Lipoyl-binding" evidence="14">
    <location>
        <begin position="2"/>
        <end position="77"/>
    </location>
</feature>
<evidence type="ECO:0000256" key="7">
    <source>
        <dbReference type="ARBA" id="ARBA00022532"/>
    </source>
</evidence>
<evidence type="ECO:0000256" key="10">
    <source>
        <dbReference type="ARBA" id="ARBA00023315"/>
    </source>
</evidence>
<dbReference type="EC" id="2.3.1.61" evidence="5 12"/>
<sequence>MATEVTVPVLGESISEATIGEWLKKPGEAVKADEPIVSLETDKVAIEVPSPVAGVMGEQIAKPGDTVNVGALIALIETGGAAAAPAAAPAAKAEAAATVPAQSAPVAAPAPAAPAPVASGDQVMTLSPSVRRLVLEYGLDPSSIKGSGRDGRLTKEDVLAAAKNQPAAAPAPAALPTTEDSVPSAERKEERVRMTRLRQTIAKRLKEAQDTAAILTTFNDVDMTEVMAARAKYKDLFEKKHGVRLGFMGFFVKAAVMALKDIPSVNASIEGDEIIYRDYADISVAVSAPNGLVVPVIRDAQKLSVAGIEKTIGDFGKRAKDGTLKMEEMKGGTFTISNGGVFGSLMSTPIINPPQSAVLGLHRIDERPVVRDGQIVIRPMMYLALSYDHRLIDGREAVTFLVALKNAIEDPTRLLIDL</sequence>
<comment type="caution">
    <text evidence="16">The sequence shown here is derived from an EMBL/GenBank/DDBJ whole genome shotgun (WGS) entry which is preliminary data.</text>
</comment>
<evidence type="ECO:0000256" key="2">
    <source>
        <dbReference type="ARBA" id="ARBA00005145"/>
    </source>
</evidence>
<keyword evidence="8 12" id="KW-0808">Transferase</keyword>
<protein>
    <recommendedName>
        <fullName evidence="6 12">Dihydrolipoyllysine-residue succinyltransferase component of 2-oxoglutarate dehydrogenase complex</fullName>
        <ecNumber evidence="5 12">2.3.1.61</ecNumber>
    </recommendedName>
    <alternativeName>
        <fullName evidence="12">2-oxoglutarate dehydrogenase complex component E2</fullName>
    </alternativeName>
</protein>
<evidence type="ECO:0000313" key="17">
    <source>
        <dbReference type="Proteomes" id="UP000549617"/>
    </source>
</evidence>
<name>A0A7W9AIM1_9SPHN</name>
<dbReference type="PROSITE" id="PS51826">
    <property type="entry name" value="PSBD"/>
    <property type="match status" value="1"/>
</dbReference>
<comment type="function">
    <text evidence="1 12">E2 component of the 2-oxoglutarate dehydrogenase (OGDH) complex which catalyzes the second step in the conversion of 2-oxoglutarate to succinyl-CoA and CO(2).</text>
</comment>
<dbReference type="SUPFAM" id="SSF51230">
    <property type="entry name" value="Single hybrid motif"/>
    <property type="match status" value="1"/>
</dbReference>
<dbReference type="Gene3D" id="3.30.559.10">
    <property type="entry name" value="Chloramphenicol acetyltransferase-like domain"/>
    <property type="match status" value="1"/>
</dbReference>
<evidence type="ECO:0000259" key="15">
    <source>
        <dbReference type="PROSITE" id="PS51826"/>
    </source>
</evidence>
<feature type="compositionally biased region" description="Low complexity" evidence="13">
    <location>
        <begin position="164"/>
        <end position="176"/>
    </location>
</feature>
<dbReference type="GO" id="GO:0005829">
    <property type="term" value="C:cytosol"/>
    <property type="evidence" value="ECO:0007669"/>
    <property type="project" value="TreeGrafter"/>
</dbReference>
<evidence type="ECO:0000256" key="3">
    <source>
        <dbReference type="ARBA" id="ARBA00007317"/>
    </source>
</evidence>
<dbReference type="GO" id="GO:0004149">
    <property type="term" value="F:dihydrolipoyllysine-residue succinyltransferase activity"/>
    <property type="evidence" value="ECO:0007669"/>
    <property type="project" value="UniProtKB-UniRule"/>
</dbReference>
<gene>
    <name evidence="16" type="ORF">FHS49_002188</name>
</gene>
<dbReference type="PANTHER" id="PTHR43416">
    <property type="entry name" value="DIHYDROLIPOYLLYSINE-RESIDUE SUCCINYLTRANSFERASE COMPONENT OF 2-OXOGLUTARATE DEHYDROGENASE COMPLEX, MITOCHONDRIAL-RELATED"/>
    <property type="match status" value="1"/>
</dbReference>
<evidence type="ECO:0000256" key="5">
    <source>
        <dbReference type="ARBA" id="ARBA00012945"/>
    </source>
</evidence>
<evidence type="ECO:0000256" key="9">
    <source>
        <dbReference type="ARBA" id="ARBA00022823"/>
    </source>
</evidence>
<dbReference type="PROSITE" id="PS50968">
    <property type="entry name" value="BIOTINYL_LIPOYL"/>
    <property type="match status" value="1"/>
</dbReference>
<keyword evidence="10 12" id="KW-0012">Acyltransferase</keyword>
<comment type="similarity">
    <text evidence="3 12">Belongs to the 2-oxoacid dehydrogenase family.</text>
</comment>
<keyword evidence="17" id="KW-1185">Reference proteome</keyword>
<dbReference type="GO" id="GO:0006099">
    <property type="term" value="P:tricarboxylic acid cycle"/>
    <property type="evidence" value="ECO:0007669"/>
    <property type="project" value="UniProtKB-UniRule"/>
</dbReference>
<dbReference type="SUPFAM" id="SSF47005">
    <property type="entry name" value="Peripheral subunit-binding domain of 2-oxo acid dehydrogenase complex"/>
    <property type="match status" value="1"/>
</dbReference>
<dbReference type="InterPro" id="IPR011053">
    <property type="entry name" value="Single_hybrid_motif"/>
</dbReference>
<dbReference type="RefSeq" id="WP_184018272.1">
    <property type="nucleotide sequence ID" value="NZ_JACIJC010000003.1"/>
</dbReference>
<dbReference type="Gene3D" id="4.10.320.10">
    <property type="entry name" value="E3-binding domain"/>
    <property type="match status" value="1"/>
</dbReference>
<dbReference type="FunFam" id="3.30.559.10:FF:000007">
    <property type="entry name" value="Dihydrolipoamide acetyltransferase component of pyruvate dehydrogenase complex"/>
    <property type="match status" value="1"/>
</dbReference>
<dbReference type="NCBIfam" id="NF004309">
    <property type="entry name" value="PRK05704.1"/>
    <property type="match status" value="1"/>
</dbReference>
<reference evidence="16 17" key="1">
    <citation type="submission" date="2020-08" db="EMBL/GenBank/DDBJ databases">
        <title>Genomic Encyclopedia of Type Strains, Phase IV (KMG-IV): sequencing the most valuable type-strain genomes for metagenomic binning, comparative biology and taxonomic classification.</title>
        <authorList>
            <person name="Goeker M."/>
        </authorList>
    </citation>
    <scope>NUCLEOTIDE SEQUENCE [LARGE SCALE GENOMIC DNA]</scope>
    <source>
        <strain evidence="16 17">DSM 25079</strain>
    </source>
</reference>
<dbReference type="InterPro" id="IPR004167">
    <property type="entry name" value="PSBD"/>
</dbReference>
<evidence type="ECO:0000259" key="14">
    <source>
        <dbReference type="PROSITE" id="PS50968"/>
    </source>
</evidence>
<evidence type="ECO:0000256" key="8">
    <source>
        <dbReference type="ARBA" id="ARBA00022679"/>
    </source>
</evidence>
<evidence type="ECO:0000256" key="13">
    <source>
        <dbReference type="SAM" id="MobiDB-lite"/>
    </source>
</evidence>
<dbReference type="Pfam" id="PF02817">
    <property type="entry name" value="E3_binding"/>
    <property type="match status" value="1"/>
</dbReference>
<dbReference type="UniPathway" id="UPA00868">
    <property type="reaction ID" value="UER00840"/>
</dbReference>
<evidence type="ECO:0000256" key="4">
    <source>
        <dbReference type="ARBA" id="ARBA00011666"/>
    </source>
</evidence>
<dbReference type="InterPro" id="IPR000089">
    <property type="entry name" value="Biotin_lipoyl"/>
</dbReference>
<accession>A0A7W9AIM1</accession>
<feature type="region of interest" description="Disordered" evidence="13">
    <location>
        <begin position="164"/>
        <end position="189"/>
    </location>
</feature>
<evidence type="ECO:0000256" key="12">
    <source>
        <dbReference type="RuleBase" id="RU361138"/>
    </source>
</evidence>
<evidence type="ECO:0000313" key="16">
    <source>
        <dbReference type="EMBL" id="MBB5686172.1"/>
    </source>
</evidence>